<dbReference type="Proteomes" id="UP000077278">
    <property type="component" value="Unassembled WGS sequence"/>
</dbReference>
<gene>
    <name evidence="1" type="ORF">SAMEA2273136_00531</name>
</gene>
<accession>A0ABD7KCI2</accession>
<sequence length="34" mass="4051">MRLLSKSHYLPWSICLVVYQLLTQRQNLLTIGVY</sequence>
<comment type="caution">
    <text evidence="1">The sequence shown here is derived from an EMBL/GenBank/DDBJ whole genome shotgun (WGS) entry which is preliminary data.</text>
</comment>
<proteinExistence type="predicted"/>
<name>A0ABD7KCI2_9ENTR</name>
<protein>
    <submittedName>
        <fullName evidence="1">Uncharacterized protein</fullName>
    </submittedName>
</protein>
<organism evidence="1 2">
    <name type="scientific">Enterobacter roggenkampii</name>
    <dbReference type="NCBI Taxonomy" id="1812935"/>
    <lineage>
        <taxon>Bacteria</taxon>
        <taxon>Pseudomonadati</taxon>
        <taxon>Pseudomonadota</taxon>
        <taxon>Gammaproteobacteria</taxon>
        <taxon>Enterobacterales</taxon>
        <taxon>Enterobacteriaceae</taxon>
        <taxon>Enterobacter</taxon>
        <taxon>Enterobacter cloacae complex</taxon>
    </lineage>
</organism>
<evidence type="ECO:0000313" key="1">
    <source>
        <dbReference type="EMBL" id="SAB47657.1"/>
    </source>
</evidence>
<evidence type="ECO:0000313" key="2">
    <source>
        <dbReference type="Proteomes" id="UP000077278"/>
    </source>
</evidence>
<reference evidence="1 2" key="1">
    <citation type="submission" date="2016-03" db="EMBL/GenBank/DDBJ databases">
        <authorList>
            <consortium name="Pathogen Informatics"/>
        </authorList>
    </citation>
    <scope>NUCLEOTIDE SEQUENCE [LARGE SCALE GENOMIC DNA]</scope>
    <source>
        <strain evidence="2">e264</strain>
    </source>
</reference>
<dbReference type="EMBL" id="FKDD01000002">
    <property type="protein sequence ID" value="SAB47657.1"/>
    <property type="molecule type" value="Genomic_DNA"/>
</dbReference>
<dbReference type="AlphaFoldDB" id="A0ABD7KCI2"/>